<evidence type="ECO:0000313" key="2">
    <source>
        <dbReference type="EMBL" id="KDQ24997.1"/>
    </source>
</evidence>
<reference evidence="3" key="1">
    <citation type="journal article" date="2014" name="Proc. Natl. Acad. Sci. U.S.A.">
        <title>Extensive sampling of basidiomycete genomes demonstrates inadequacy of the white-rot/brown-rot paradigm for wood decay fungi.</title>
        <authorList>
            <person name="Riley R."/>
            <person name="Salamov A.A."/>
            <person name="Brown D.W."/>
            <person name="Nagy L.G."/>
            <person name="Floudas D."/>
            <person name="Held B.W."/>
            <person name="Levasseur A."/>
            <person name="Lombard V."/>
            <person name="Morin E."/>
            <person name="Otillar R."/>
            <person name="Lindquist E.A."/>
            <person name="Sun H."/>
            <person name="LaButti K.M."/>
            <person name="Schmutz J."/>
            <person name="Jabbour D."/>
            <person name="Luo H."/>
            <person name="Baker S.E."/>
            <person name="Pisabarro A.G."/>
            <person name="Walton J.D."/>
            <person name="Blanchette R.A."/>
            <person name="Henrissat B."/>
            <person name="Martin F."/>
            <person name="Cullen D."/>
            <person name="Hibbett D.S."/>
            <person name="Grigoriev I.V."/>
        </authorList>
    </citation>
    <scope>NUCLEOTIDE SEQUENCE [LARGE SCALE GENOMIC DNA]</scope>
    <source>
        <strain evidence="3">PC15</strain>
    </source>
</reference>
<evidence type="ECO:0000313" key="3">
    <source>
        <dbReference type="Proteomes" id="UP000027073"/>
    </source>
</evidence>
<dbReference type="InParanoid" id="A0A067NLK8"/>
<protein>
    <submittedName>
        <fullName evidence="2">Uncharacterized protein</fullName>
    </submittedName>
</protein>
<name>A0A067NLK8_PLEO1</name>
<dbReference type="AlphaFoldDB" id="A0A067NLK8"/>
<accession>A0A067NLK8</accession>
<gene>
    <name evidence="2" type="ORF">PLEOSDRAFT_1107917</name>
</gene>
<evidence type="ECO:0000256" key="1">
    <source>
        <dbReference type="SAM" id="MobiDB-lite"/>
    </source>
</evidence>
<dbReference type="Proteomes" id="UP000027073">
    <property type="component" value="Unassembled WGS sequence"/>
</dbReference>
<dbReference type="HOGENOM" id="CLU_2334524_0_0_1"/>
<feature type="region of interest" description="Disordered" evidence="1">
    <location>
        <begin position="63"/>
        <end position="98"/>
    </location>
</feature>
<feature type="compositionally biased region" description="Basic and acidic residues" evidence="1">
    <location>
        <begin position="83"/>
        <end position="92"/>
    </location>
</feature>
<dbReference type="EMBL" id="KL198011">
    <property type="protein sequence ID" value="KDQ24997.1"/>
    <property type="molecule type" value="Genomic_DNA"/>
</dbReference>
<dbReference type="VEuPathDB" id="FungiDB:PLEOSDRAFT_1107917"/>
<sequence>MAGRTQRTTRSPETPRRAAHVFQSRLVDIDTQLETFQEHWTYGLFLGHPFTLEADDATLARKQQQYSDSSVGGLRQGPVLHSSESRGEEVGPVKRSAA</sequence>
<organism evidence="2 3">
    <name type="scientific">Pleurotus ostreatus (strain PC15)</name>
    <name type="common">Oyster mushroom</name>
    <dbReference type="NCBI Taxonomy" id="1137138"/>
    <lineage>
        <taxon>Eukaryota</taxon>
        <taxon>Fungi</taxon>
        <taxon>Dikarya</taxon>
        <taxon>Basidiomycota</taxon>
        <taxon>Agaricomycotina</taxon>
        <taxon>Agaricomycetes</taxon>
        <taxon>Agaricomycetidae</taxon>
        <taxon>Agaricales</taxon>
        <taxon>Pleurotineae</taxon>
        <taxon>Pleurotaceae</taxon>
        <taxon>Pleurotus</taxon>
    </lineage>
</organism>
<proteinExistence type="predicted"/>